<evidence type="ECO:0000313" key="3">
    <source>
        <dbReference type="Proteomes" id="UP000177614"/>
    </source>
</evidence>
<keyword evidence="1" id="KW-0472">Membrane</keyword>
<feature type="transmembrane region" description="Helical" evidence="1">
    <location>
        <begin position="92"/>
        <end position="120"/>
    </location>
</feature>
<feature type="transmembrane region" description="Helical" evidence="1">
    <location>
        <begin position="26"/>
        <end position="47"/>
    </location>
</feature>
<feature type="transmembrane region" description="Helical" evidence="1">
    <location>
        <begin position="176"/>
        <end position="193"/>
    </location>
</feature>
<comment type="caution">
    <text evidence="2">The sequence shown here is derived from an EMBL/GenBank/DDBJ whole genome shotgun (WGS) entry which is preliminary data.</text>
</comment>
<sequence length="212" mass="24444">MFPTHVVTTAATTAFFLNKWGTTNKWLFTLGFLAGALPDLDLMYYILYRKKKPFGQDAVNHRQTFLHAPLFYLAILTPLFMLSWVLQSVLMYQVLVLLSVGVFSHILMDMVLVGGVPLLWPLDKRLIGFFLTASRKKLQRHVERGGDWFGFYIHHPLFYFEAIFLGTMLLTEWVKPSLVIGSVLFFALPALALKHRQKKRQIDETISEVVHN</sequence>
<feature type="transmembrane region" description="Helical" evidence="1">
    <location>
        <begin position="149"/>
        <end position="170"/>
    </location>
</feature>
<accession>A0A1F4XJ73</accession>
<dbReference type="InterPro" id="IPR007404">
    <property type="entry name" value="YdjM-like"/>
</dbReference>
<evidence type="ECO:0000313" key="2">
    <source>
        <dbReference type="EMBL" id="OGC81752.1"/>
    </source>
</evidence>
<reference evidence="2 3" key="1">
    <citation type="journal article" date="2016" name="Nat. Commun.">
        <title>Thousands of microbial genomes shed light on interconnected biogeochemical processes in an aquifer system.</title>
        <authorList>
            <person name="Anantharaman K."/>
            <person name="Brown C.T."/>
            <person name="Hug L.A."/>
            <person name="Sharon I."/>
            <person name="Castelle C.J."/>
            <person name="Probst A.J."/>
            <person name="Thomas B.C."/>
            <person name="Singh A."/>
            <person name="Wilkins M.J."/>
            <person name="Karaoz U."/>
            <person name="Brodie E.L."/>
            <person name="Williams K.H."/>
            <person name="Hubbard S.S."/>
            <person name="Banfield J.F."/>
        </authorList>
    </citation>
    <scope>NUCLEOTIDE SEQUENCE [LARGE SCALE GENOMIC DNA]</scope>
</reference>
<proteinExistence type="predicted"/>
<dbReference type="AlphaFoldDB" id="A0A1F4XJ73"/>
<dbReference type="EMBL" id="MEWR01000020">
    <property type="protein sequence ID" value="OGC81752.1"/>
    <property type="molecule type" value="Genomic_DNA"/>
</dbReference>
<gene>
    <name evidence="2" type="ORF">A2V81_04555</name>
</gene>
<evidence type="ECO:0008006" key="4">
    <source>
        <dbReference type="Google" id="ProtNLM"/>
    </source>
</evidence>
<name>A0A1F4XJ73_9BACT</name>
<organism evidence="2 3">
    <name type="scientific">Candidatus Abawacabacteria bacterium RBG_16_42_10</name>
    <dbReference type="NCBI Taxonomy" id="1817814"/>
    <lineage>
        <taxon>Bacteria</taxon>
        <taxon>Candidatus Abawacaibacteriota</taxon>
    </lineage>
</organism>
<dbReference type="Pfam" id="PF04307">
    <property type="entry name" value="YdjM"/>
    <property type="match status" value="1"/>
</dbReference>
<keyword evidence="1" id="KW-1133">Transmembrane helix</keyword>
<keyword evidence="1" id="KW-0812">Transmembrane</keyword>
<dbReference type="Proteomes" id="UP000177614">
    <property type="component" value="Unassembled WGS sequence"/>
</dbReference>
<protein>
    <recommendedName>
        <fullName evidence="4">Metal-dependent hydrolase</fullName>
    </recommendedName>
</protein>
<feature type="transmembrane region" description="Helical" evidence="1">
    <location>
        <begin position="68"/>
        <end position="86"/>
    </location>
</feature>
<evidence type="ECO:0000256" key="1">
    <source>
        <dbReference type="SAM" id="Phobius"/>
    </source>
</evidence>